<proteinExistence type="predicted"/>
<protein>
    <submittedName>
        <fullName evidence="4">Transcriptional regulator RaaS</fullName>
    </submittedName>
</protein>
<evidence type="ECO:0000259" key="3">
    <source>
        <dbReference type="PROSITE" id="PS50977"/>
    </source>
</evidence>
<dbReference type="Pfam" id="PF17933">
    <property type="entry name" value="TetR_C_25"/>
    <property type="match status" value="1"/>
</dbReference>
<dbReference type="InterPro" id="IPR001647">
    <property type="entry name" value="HTH_TetR"/>
</dbReference>
<dbReference type="PANTHER" id="PTHR30055:SF146">
    <property type="entry name" value="HTH-TYPE TRANSCRIPTIONAL DUAL REGULATOR CECR"/>
    <property type="match status" value="1"/>
</dbReference>
<sequence length="227" mass="24371">MRSTRAVGASGPGGSGEATAERIRDAAIKRFARDGFAVGLRVVAADAGVTAGLVMHYFGSKDGLRQACDKYVLEVIRTEKTKAVTGSATVMIAQLAEVERFAPLALYALRSLQAGGELATAFVEQMCRDAEEYLAAGVESGVIKPSRDPAGRARYLAMQGLGSLLLWVAVHPGFTEIDDFSKQLRQLSEEITLPALEVLTQGLFTDRKMLDDYLMYVCDPPAGPIEP</sequence>
<keyword evidence="5" id="KW-1185">Reference proteome</keyword>
<dbReference type="Pfam" id="PF00440">
    <property type="entry name" value="TetR_N"/>
    <property type="match status" value="1"/>
</dbReference>
<dbReference type="PANTHER" id="PTHR30055">
    <property type="entry name" value="HTH-TYPE TRANSCRIPTIONAL REGULATOR RUTR"/>
    <property type="match status" value="1"/>
</dbReference>
<evidence type="ECO:0000256" key="1">
    <source>
        <dbReference type="ARBA" id="ARBA00023125"/>
    </source>
</evidence>
<dbReference type="InterPro" id="IPR036271">
    <property type="entry name" value="Tet_transcr_reg_TetR-rel_C_sf"/>
</dbReference>
<dbReference type="RefSeq" id="WP_344222651.1">
    <property type="nucleotide sequence ID" value="NZ_BAAAOS010000070.1"/>
</dbReference>
<keyword evidence="1 2" id="KW-0238">DNA-binding</keyword>
<name>A0ABP4QR81_9ACTN</name>
<evidence type="ECO:0000313" key="4">
    <source>
        <dbReference type="EMBL" id="GAA1619669.1"/>
    </source>
</evidence>
<dbReference type="Gene3D" id="1.10.357.10">
    <property type="entry name" value="Tetracycline Repressor, domain 2"/>
    <property type="match status" value="1"/>
</dbReference>
<evidence type="ECO:0000313" key="5">
    <source>
        <dbReference type="Proteomes" id="UP001500393"/>
    </source>
</evidence>
<accession>A0ABP4QR81</accession>
<dbReference type="PROSITE" id="PS50977">
    <property type="entry name" value="HTH_TETR_2"/>
    <property type="match status" value="1"/>
</dbReference>
<feature type="DNA-binding region" description="H-T-H motif" evidence="2">
    <location>
        <begin position="39"/>
        <end position="58"/>
    </location>
</feature>
<comment type="caution">
    <text evidence="4">The sequence shown here is derived from an EMBL/GenBank/DDBJ whole genome shotgun (WGS) entry which is preliminary data.</text>
</comment>
<organism evidence="4 5">
    <name type="scientific">Kribbella sancticallisti</name>
    <dbReference type="NCBI Taxonomy" id="460087"/>
    <lineage>
        <taxon>Bacteria</taxon>
        <taxon>Bacillati</taxon>
        <taxon>Actinomycetota</taxon>
        <taxon>Actinomycetes</taxon>
        <taxon>Propionibacteriales</taxon>
        <taxon>Kribbellaceae</taxon>
        <taxon>Kribbella</taxon>
    </lineage>
</organism>
<dbReference type="Proteomes" id="UP001500393">
    <property type="component" value="Unassembled WGS sequence"/>
</dbReference>
<dbReference type="SUPFAM" id="SSF46689">
    <property type="entry name" value="Homeodomain-like"/>
    <property type="match status" value="1"/>
</dbReference>
<evidence type="ECO:0000256" key="2">
    <source>
        <dbReference type="PROSITE-ProRule" id="PRU00335"/>
    </source>
</evidence>
<dbReference type="InterPro" id="IPR050109">
    <property type="entry name" value="HTH-type_TetR-like_transc_reg"/>
</dbReference>
<feature type="domain" description="HTH tetR-type" evidence="3">
    <location>
        <begin position="17"/>
        <end position="76"/>
    </location>
</feature>
<dbReference type="InterPro" id="IPR009057">
    <property type="entry name" value="Homeodomain-like_sf"/>
</dbReference>
<dbReference type="EMBL" id="BAAAOS010000070">
    <property type="protein sequence ID" value="GAA1619669.1"/>
    <property type="molecule type" value="Genomic_DNA"/>
</dbReference>
<dbReference type="InterPro" id="IPR041484">
    <property type="entry name" value="TetR_C_25"/>
</dbReference>
<dbReference type="SUPFAM" id="SSF48498">
    <property type="entry name" value="Tetracyclin repressor-like, C-terminal domain"/>
    <property type="match status" value="1"/>
</dbReference>
<dbReference type="PRINTS" id="PR00455">
    <property type="entry name" value="HTHTETR"/>
</dbReference>
<reference evidence="5" key="1">
    <citation type="journal article" date="2019" name="Int. J. Syst. Evol. Microbiol.">
        <title>The Global Catalogue of Microorganisms (GCM) 10K type strain sequencing project: providing services to taxonomists for standard genome sequencing and annotation.</title>
        <authorList>
            <consortium name="The Broad Institute Genomics Platform"/>
            <consortium name="The Broad Institute Genome Sequencing Center for Infectious Disease"/>
            <person name="Wu L."/>
            <person name="Ma J."/>
        </authorList>
    </citation>
    <scope>NUCLEOTIDE SEQUENCE [LARGE SCALE GENOMIC DNA]</scope>
    <source>
        <strain evidence="5">JCM 14969</strain>
    </source>
</reference>
<gene>
    <name evidence="4" type="primary">raaS</name>
    <name evidence="4" type="ORF">GCM10009789_86730</name>
</gene>